<dbReference type="Gene3D" id="3.40.50.300">
    <property type="entry name" value="P-loop containing nucleotide triphosphate hydrolases"/>
    <property type="match status" value="1"/>
</dbReference>
<dbReference type="Pfam" id="PF00619">
    <property type="entry name" value="CARD"/>
    <property type="match status" value="1"/>
</dbReference>
<dbReference type="Proteomes" id="UP000507470">
    <property type="component" value="Unassembled WGS sequence"/>
</dbReference>
<dbReference type="SUPFAM" id="SSF47986">
    <property type="entry name" value="DEATH domain"/>
    <property type="match status" value="1"/>
</dbReference>
<dbReference type="InterPro" id="IPR011029">
    <property type="entry name" value="DEATH-like_dom_sf"/>
</dbReference>
<dbReference type="EMBL" id="CACVKT020007973">
    <property type="protein sequence ID" value="CAC5412097.1"/>
    <property type="molecule type" value="Genomic_DNA"/>
</dbReference>
<feature type="domain" description="CARD" evidence="1">
    <location>
        <begin position="32"/>
        <end position="100"/>
    </location>
</feature>
<dbReference type="PROSITE" id="PS50209">
    <property type="entry name" value="CARD"/>
    <property type="match status" value="1"/>
</dbReference>
<dbReference type="OrthoDB" id="6057525at2759"/>
<proteinExistence type="predicted"/>
<name>A0A6J8DWJ4_MYTCO</name>
<reference evidence="2 3" key="1">
    <citation type="submission" date="2020-06" db="EMBL/GenBank/DDBJ databases">
        <authorList>
            <person name="Li R."/>
            <person name="Bekaert M."/>
        </authorList>
    </citation>
    <scope>NUCLEOTIDE SEQUENCE [LARGE SCALE GENOMIC DNA]</scope>
    <source>
        <strain evidence="3">wild</strain>
    </source>
</reference>
<dbReference type="CDD" id="cd01671">
    <property type="entry name" value="CARD"/>
    <property type="match status" value="1"/>
</dbReference>
<organism evidence="2 3">
    <name type="scientific">Mytilus coruscus</name>
    <name type="common">Sea mussel</name>
    <dbReference type="NCBI Taxonomy" id="42192"/>
    <lineage>
        <taxon>Eukaryota</taxon>
        <taxon>Metazoa</taxon>
        <taxon>Spiralia</taxon>
        <taxon>Lophotrochozoa</taxon>
        <taxon>Mollusca</taxon>
        <taxon>Bivalvia</taxon>
        <taxon>Autobranchia</taxon>
        <taxon>Pteriomorphia</taxon>
        <taxon>Mytilida</taxon>
        <taxon>Mytiloidea</taxon>
        <taxon>Mytilidae</taxon>
        <taxon>Mytilinae</taxon>
        <taxon>Mytilus</taxon>
    </lineage>
</organism>
<sequence length="1040" mass="120810">MTFEYCNVIIQSQLNGKTCLGTEHIKDYSVRLQKCYQVLVDDLYSAEIIDKLVEDDVLRLECIEELKSCLTPQDKNRKLLRKLIFKYNDGYDKFLCALRDDHVNKDLAERIENTKVTQQDIHLLRIASIQKVLTEVRSKISKGDLDKIRTGSDLIKIVENKKIASDCKYIGLVKEFIQTSSYTGIQRIISFDDIQTDSKTDVDEMSKEEHFDITCMKVVDNFTKTVQYLEMVEKIEKNRIVLVRGPNGSGKSQYSFAYANEFSSRFPSATIWRIPCRSAQSMNMSLSILMSRLKIDGGRIHIKGGSYSCFQTTIKTVIVRMSDMNDTNHLIILDDVESPEIPVIDSLLKMVSETKNIYVIGTSNKRFSINHYRKYGMEMNRMTEDEAFLFFEFADHSREDVSTLARKLDFLPLALSFAATYIENTQTSIEKYIQLLENDKLSENDLGAHLLFQPFNLILQRLQNDLSVKVQCVLTYASYFVNDNIPVMLLKSLLPDFLSEGEKEAEINNLIIALSKYSVAVVKGYGERRNISIHSMTCLAIRKNKTQGQIKQEIYDLLKHYCFLMDLDLRLVESMKRNICFLSHATLLIEKFQSYFDRNSFQMKVYESYLCCAIGVTFRIYGNAELSSNYYLEHAKSIIFEMINFHPNISSYPFTSSDPMLHLKGCNILQQDTKIVFHKLIQKCDHNMSGDFVQTFLANKFRSSSEIELFVKYANGKIDRRDVKHFKLTSRNINRRGNLKKVFAPFKSTRETFLVELLISIMHESSKNKWWMESTNSMVTKYSNDATRMDSLTDSQFSYNIADLLQRYLYEKYEHFSPIAALVEQRDGMIGFLRSEKTISTKSLHKIIHLLKKLEEKGSSTLFYTYGVLKMAPDFTLYHKCMINRALLKCCIINWQKIKNQECLERAISQAETLNNIALEMKDNWLICMSIYLEIAETYLLYPTKKNISQAKQNYKMAFELQSKFGGILLTTEYHFNLYQQYIKFCLDFGNFKDLTVARKISVEMRERCVQQERKQAIGNNLIKIEERRISNVSLDTNII</sequence>
<dbReference type="Gene3D" id="1.10.533.10">
    <property type="entry name" value="Death Domain, Fas"/>
    <property type="match status" value="1"/>
</dbReference>
<dbReference type="SUPFAM" id="SSF52540">
    <property type="entry name" value="P-loop containing nucleoside triphosphate hydrolases"/>
    <property type="match status" value="1"/>
</dbReference>
<dbReference type="AlphaFoldDB" id="A0A6J8DWJ4"/>
<dbReference type="InterPro" id="IPR001315">
    <property type="entry name" value="CARD"/>
</dbReference>
<dbReference type="GO" id="GO:0042981">
    <property type="term" value="P:regulation of apoptotic process"/>
    <property type="evidence" value="ECO:0007669"/>
    <property type="project" value="InterPro"/>
</dbReference>
<evidence type="ECO:0000313" key="2">
    <source>
        <dbReference type="EMBL" id="CAC5412097.1"/>
    </source>
</evidence>
<accession>A0A6J8DWJ4</accession>
<gene>
    <name evidence="2" type="ORF">MCOR_45116</name>
</gene>
<keyword evidence="3" id="KW-1185">Reference proteome</keyword>
<evidence type="ECO:0000313" key="3">
    <source>
        <dbReference type="Proteomes" id="UP000507470"/>
    </source>
</evidence>
<protein>
    <recommendedName>
        <fullName evidence="1">CARD domain-containing protein</fullName>
    </recommendedName>
</protein>
<dbReference type="InterPro" id="IPR027417">
    <property type="entry name" value="P-loop_NTPase"/>
</dbReference>
<evidence type="ECO:0000259" key="1">
    <source>
        <dbReference type="PROSITE" id="PS50209"/>
    </source>
</evidence>